<evidence type="ECO:0000256" key="1">
    <source>
        <dbReference type="ARBA" id="ARBA00023125"/>
    </source>
</evidence>
<organism evidence="3 4">
    <name type="scientific">Candidatus Endobugula sertula</name>
    <name type="common">Bugula neritina bacterial symbiont</name>
    <dbReference type="NCBI Taxonomy" id="62101"/>
    <lineage>
        <taxon>Bacteria</taxon>
        <taxon>Pseudomonadati</taxon>
        <taxon>Pseudomonadota</taxon>
        <taxon>Gammaproteobacteria</taxon>
        <taxon>Cellvibrionales</taxon>
        <taxon>Cellvibrionaceae</taxon>
        <taxon>Candidatus Endobugula</taxon>
    </lineage>
</organism>
<dbReference type="PANTHER" id="PTHR46558">
    <property type="entry name" value="TRACRIPTIONAL REGULATORY PROTEIN-RELATED-RELATED"/>
    <property type="match status" value="1"/>
</dbReference>
<dbReference type="SMART" id="SM00530">
    <property type="entry name" value="HTH_XRE"/>
    <property type="match status" value="1"/>
</dbReference>
<dbReference type="InterPro" id="IPR001387">
    <property type="entry name" value="Cro/C1-type_HTH"/>
</dbReference>
<dbReference type="SUPFAM" id="SSF47413">
    <property type="entry name" value="lambda repressor-like DNA-binding domains"/>
    <property type="match status" value="1"/>
</dbReference>
<evidence type="ECO:0000313" key="3">
    <source>
        <dbReference type="EMBL" id="ODS22422.1"/>
    </source>
</evidence>
<keyword evidence="1" id="KW-0238">DNA-binding</keyword>
<dbReference type="Gene3D" id="1.10.260.40">
    <property type="entry name" value="lambda repressor-like DNA-binding domains"/>
    <property type="match status" value="1"/>
</dbReference>
<proteinExistence type="predicted"/>
<dbReference type="Pfam" id="PF01381">
    <property type="entry name" value="HTH_3"/>
    <property type="match status" value="1"/>
</dbReference>
<accession>A0A1D2QLH2</accession>
<name>A0A1D2QLH2_9GAMM</name>
<reference evidence="3 4" key="1">
    <citation type="journal article" date="2016" name="Appl. Environ. Microbiol.">
        <title>Lack of Overt Genome Reduction in the Bryostatin-Producing Bryozoan Symbiont "Candidatus Endobugula sertula".</title>
        <authorList>
            <person name="Miller I.J."/>
            <person name="Vanee N."/>
            <person name="Fong S.S."/>
            <person name="Lim-Fong G.E."/>
            <person name="Kwan J.C."/>
        </authorList>
    </citation>
    <scope>NUCLEOTIDE SEQUENCE [LARGE SCALE GENOMIC DNA]</scope>
    <source>
        <strain evidence="3">AB1-4</strain>
    </source>
</reference>
<dbReference type="STRING" id="62101.AB835_14240"/>
<evidence type="ECO:0000313" key="4">
    <source>
        <dbReference type="Proteomes" id="UP000242502"/>
    </source>
</evidence>
<dbReference type="InterPro" id="IPR010982">
    <property type="entry name" value="Lambda_DNA-bd_dom_sf"/>
</dbReference>
<dbReference type="EMBL" id="MDLC01000083">
    <property type="protein sequence ID" value="ODS22422.1"/>
    <property type="molecule type" value="Genomic_DNA"/>
</dbReference>
<dbReference type="PANTHER" id="PTHR46558:SF11">
    <property type="entry name" value="HTH-TYPE TRANSCRIPTIONAL REGULATOR XRE"/>
    <property type="match status" value="1"/>
</dbReference>
<dbReference type="PROSITE" id="PS50943">
    <property type="entry name" value="HTH_CROC1"/>
    <property type="match status" value="1"/>
</dbReference>
<protein>
    <submittedName>
        <fullName evidence="3">XRE family transcriptional regulator</fullName>
    </submittedName>
</protein>
<dbReference type="CDD" id="cd00093">
    <property type="entry name" value="HTH_XRE"/>
    <property type="match status" value="1"/>
</dbReference>
<dbReference type="GO" id="GO:0003677">
    <property type="term" value="F:DNA binding"/>
    <property type="evidence" value="ECO:0007669"/>
    <property type="project" value="UniProtKB-KW"/>
</dbReference>
<dbReference type="Proteomes" id="UP000242502">
    <property type="component" value="Unassembled WGS sequence"/>
</dbReference>
<feature type="domain" description="HTH cro/C1-type" evidence="2">
    <location>
        <begin position="26"/>
        <end position="80"/>
    </location>
</feature>
<gene>
    <name evidence="3" type="ORF">AB835_14240</name>
</gene>
<sequence>MTSLTQWTDAMMSQDNSFYTAMGKRIAQFRKAQNMTQTQLADALGIAQQTMAHYEGGKLRIPVALLATLSTLLEVSVEEVIGESGNAKSKRGPASKFQRQIEQIGLMPRAKQKFISEMLEALIKQQQAS</sequence>
<dbReference type="AlphaFoldDB" id="A0A1D2QLH2"/>
<evidence type="ECO:0000259" key="2">
    <source>
        <dbReference type="PROSITE" id="PS50943"/>
    </source>
</evidence>
<comment type="caution">
    <text evidence="3">The sequence shown here is derived from an EMBL/GenBank/DDBJ whole genome shotgun (WGS) entry which is preliminary data.</text>
</comment>